<dbReference type="PANTHER" id="PTHR48111:SF50">
    <property type="entry name" value="KDP OPERON TRANSCRIPTIONAL REGULATORY PROTEIN KDPE"/>
    <property type="match status" value="1"/>
</dbReference>
<comment type="caution">
    <text evidence="4">The sequence shown here is derived from an EMBL/GenBank/DDBJ whole genome shotgun (WGS) entry which is preliminary data.</text>
</comment>
<feature type="modified residue" description="4-aspartylphosphate" evidence="2">
    <location>
        <position position="56"/>
    </location>
</feature>
<dbReference type="PANTHER" id="PTHR48111">
    <property type="entry name" value="REGULATOR OF RPOS"/>
    <property type="match status" value="1"/>
</dbReference>
<dbReference type="Proteomes" id="UP000520814">
    <property type="component" value="Unassembled WGS sequence"/>
</dbReference>
<dbReference type="GO" id="GO:0006355">
    <property type="term" value="P:regulation of DNA-templated transcription"/>
    <property type="evidence" value="ECO:0007669"/>
    <property type="project" value="TreeGrafter"/>
</dbReference>
<dbReference type="EMBL" id="JACHGW010000001">
    <property type="protein sequence ID" value="MBB6048575.1"/>
    <property type="molecule type" value="Genomic_DNA"/>
</dbReference>
<dbReference type="InterPro" id="IPR039420">
    <property type="entry name" value="WalR-like"/>
</dbReference>
<dbReference type="GO" id="GO:0005829">
    <property type="term" value="C:cytosol"/>
    <property type="evidence" value="ECO:0007669"/>
    <property type="project" value="TreeGrafter"/>
</dbReference>
<evidence type="ECO:0000313" key="5">
    <source>
        <dbReference type="Proteomes" id="UP000520814"/>
    </source>
</evidence>
<dbReference type="SMART" id="SM00448">
    <property type="entry name" value="REC"/>
    <property type="match status" value="1"/>
</dbReference>
<evidence type="ECO:0000259" key="3">
    <source>
        <dbReference type="PROSITE" id="PS50110"/>
    </source>
</evidence>
<accession>A0A7W9SL28</accession>
<dbReference type="Pfam" id="PF00072">
    <property type="entry name" value="Response_reg"/>
    <property type="match status" value="1"/>
</dbReference>
<keyword evidence="2" id="KW-0597">Phosphoprotein</keyword>
<dbReference type="GO" id="GO:0000976">
    <property type="term" value="F:transcription cis-regulatory region binding"/>
    <property type="evidence" value="ECO:0007669"/>
    <property type="project" value="TreeGrafter"/>
</dbReference>
<dbReference type="CDD" id="cd00156">
    <property type="entry name" value="REC"/>
    <property type="match status" value="1"/>
</dbReference>
<dbReference type="InterPro" id="IPR011006">
    <property type="entry name" value="CheY-like_superfamily"/>
</dbReference>
<organism evidence="4 5">
    <name type="scientific">Armatimonas rosea</name>
    <dbReference type="NCBI Taxonomy" id="685828"/>
    <lineage>
        <taxon>Bacteria</taxon>
        <taxon>Bacillati</taxon>
        <taxon>Armatimonadota</taxon>
        <taxon>Armatimonadia</taxon>
        <taxon>Armatimonadales</taxon>
        <taxon>Armatimonadaceae</taxon>
        <taxon>Armatimonas</taxon>
    </lineage>
</organism>
<sequence>MTMIRVLVVDDEDEVRAALGRRLEREGYAVVTAGSEAEGLSALKTVEHPYDIVITDMNMGDPNSGMHILEGAVSRDVFTEVIVLTAYGNVANAVECMRRGAYDYIEKNMPGVDVFELLVMKLEQACQRRRQSVQTVRRLEEFHKRHGE</sequence>
<protein>
    <submittedName>
        <fullName evidence="4">DNA-binding NtrC family response regulator</fullName>
    </submittedName>
</protein>
<proteinExistence type="predicted"/>
<dbReference type="AlphaFoldDB" id="A0A7W9SL28"/>
<evidence type="ECO:0000256" key="2">
    <source>
        <dbReference type="PROSITE-ProRule" id="PRU00169"/>
    </source>
</evidence>
<keyword evidence="5" id="KW-1185">Reference proteome</keyword>
<dbReference type="RefSeq" id="WP_184192213.1">
    <property type="nucleotide sequence ID" value="NZ_JACHGW010000001.1"/>
</dbReference>
<dbReference type="InterPro" id="IPR001789">
    <property type="entry name" value="Sig_transdc_resp-reg_receiver"/>
</dbReference>
<gene>
    <name evidence="4" type="ORF">HNQ39_000337</name>
</gene>
<dbReference type="GO" id="GO:0000156">
    <property type="term" value="F:phosphorelay response regulator activity"/>
    <property type="evidence" value="ECO:0007669"/>
    <property type="project" value="TreeGrafter"/>
</dbReference>
<dbReference type="SUPFAM" id="SSF52172">
    <property type="entry name" value="CheY-like"/>
    <property type="match status" value="1"/>
</dbReference>
<reference evidence="4 5" key="1">
    <citation type="submission" date="2020-08" db="EMBL/GenBank/DDBJ databases">
        <title>Genomic Encyclopedia of Type Strains, Phase IV (KMG-IV): sequencing the most valuable type-strain genomes for metagenomic binning, comparative biology and taxonomic classification.</title>
        <authorList>
            <person name="Goeker M."/>
        </authorList>
    </citation>
    <scope>NUCLEOTIDE SEQUENCE [LARGE SCALE GENOMIC DNA]</scope>
    <source>
        <strain evidence="4 5">DSM 23562</strain>
    </source>
</reference>
<feature type="domain" description="Response regulatory" evidence="3">
    <location>
        <begin position="5"/>
        <end position="122"/>
    </location>
</feature>
<dbReference type="Gene3D" id="3.40.50.2300">
    <property type="match status" value="1"/>
</dbReference>
<name>A0A7W9SL28_ARMRO</name>
<evidence type="ECO:0000313" key="4">
    <source>
        <dbReference type="EMBL" id="MBB6048575.1"/>
    </source>
</evidence>
<dbReference type="PROSITE" id="PS50110">
    <property type="entry name" value="RESPONSE_REGULATORY"/>
    <property type="match status" value="1"/>
</dbReference>
<keyword evidence="1 4" id="KW-0238">DNA-binding</keyword>
<dbReference type="GO" id="GO:0032993">
    <property type="term" value="C:protein-DNA complex"/>
    <property type="evidence" value="ECO:0007669"/>
    <property type="project" value="TreeGrafter"/>
</dbReference>
<evidence type="ECO:0000256" key="1">
    <source>
        <dbReference type="ARBA" id="ARBA00023125"/>
    </source>
</evidence>